<dbReference type="UniPathway" id="UPA00395">
    <property type="reaction ID" value="UER00654"/>
</dbReference>
<protein>
    <recommendedName>
        <fullName evidence="2">Probable allantoicase</fullName>
        <ecNumber evidence="2">3.5.3.4</ecNumber>
    </recommendedName>
    <alternativeName>
        <fullName evidence="2">Allantoate amidinohydrolase</fullName>
    </alternativeName>
</protein>
<dbReference type="GO" id="GO:0006144">
    <property type="term" value="P:purine nucleobase metabolic process"/>
    <property type="evidence" value="ECO:0007669"/>
    <property type="project" value="UniProtKB-KW"/>
</dbReference>
<organism evidence="4 5">
    <name type="scientific">Gemmatirosa kalamazoonensis</name>
    <dbReference type="NCBI Taxonomy" id="861299"/>
    <lineage>
        <taxon>Bacteria</taxon>
        <taxon>Pseudomonadati</taxon>
        <taxon>Gemmatimonadota</taxon>
        <taxon>Gemmatimonadia</taxon>
        <taxon>Gemmatimonadales</taxon>
        <taxon>Gemmatimonadaceae</taxon>
        <taxon>Gemmatirosa</taxon>
    </lineage>
</organism>
<comment type="catalytic activity">
    <reaction evidence="2">
        <text>allantoate + H2O = (S)-ureidoglycolate + urea</text>
        <dbReference type="Rhea" id="RHEA:11016"/>
        <dbReference type="ChEBI" id="CHEBI:15377"/>
        <dbReference type="ChEBI" id="CHEBI:16199"/>
        <dbReference type="ChEBI" id="CHEBI:17536"/>
        <dbReference type="ChEBI" id="CHEBI:57296"/>
        <dbReference type="EC" id="3.5.3.4"/>
    </reaction>
</comment>
<dbReference type="EC" id="3.5.3.4" evidence="2"/>
<evidence type="ECO:0000313" key="5">
    <source>
        <dbReference type="Proteomes" id="UP000019151"/>
    </source>
</evidence>
<dbReference type="InterPro" id="IPR015908">
    <property type="entry name" value="Allantoicase_dom"/>
</dbReference>
<proteinExistence type="inferred from homology"/>
<evidence type="ECO:0000256" key="1">
    <source>
        <dbReference type="ARBA" id="ARBA00009242"/>
    </source>
</evidence>
<dbReference type="KEGG" id="gba:J421_2142"/>
<evidence type="ECO:0000313" key="4">
    <source>
        <dbReference type="EMBL" id="AHG89679.1"/>
    </source>
</evidence>
<dbReference type="Pfam" id="PF03561">
    <property type="entry name" value="Allantoicase"/>
    <property type="match status" value="2"/>
</dbReference>
<evidence type="ECO:0000256" key="2">
    <source>
        <dbReference type="HAMAP-Rule" id="MF_00813"/>
    </source>
</evidence>
<dbReference type="GO" id="GO:0004037">
    <property type="term" value="F:allantoicase activity"/>
    <property type="evidence" value="ECO:0007669"/>
    <property type="project" value="UniProtKB-UniRule"/>
</dbReference>
<keyword evidence="5" id="KW-1185">Reference proteome</keyword>
<name>W0RF17_9BACT</name>
<dbReference type="AlphaFoldDB" id="W0RF17"/>
<dbReference type="eggNOG" id="COG4266">
    <property type="taxonomic scope" value="Bacteria"/>
</dbReference>
<dbReference type="Gene3D" id="2.60.120.260">
    <property type="entry name" value="Galactose-binding domain-like"/>
    <property type="match status" value="2"/>
</dbReference>
<dbReference type="InterPro" id="IPR008979">
    <property type="entry name" value="Galactose-bd-like_sf"/>
</dbReference>
<sequence>MTDFTDLPDLAGERFGGAVIAANDEFFAPKDALVKPNAPEWREGVYTERGKWMDGWETRRRRSPGHDWAIVRLGMPGVVRGVVIDTSFFTGNYPERASLDACALDGTPGAEVLTTQDVGWEPLLGMSRLHGNARNAFEVDGDRRITHLRLNIFPDGGVARLRVHGDVVPDERVFARGEVDLAAMELGGFVVSCSDMHYGHRQNLILPGRSTHMGDGWETKRRRGPGHDWSIVRLARRGVLSRVELDTDHFKGNAPGSCMLESCDAPEGFDAERATWRPLVPATPLEPHARHTFDVDSAEPATHVRLNIYPDGGVARLRLFGTVAQ</sequence>
<dbReference type="PIRSF" id="PIRSF016516">
    <property type="entry name" value="Allantoicase"/>
    <property type="match status" value="1"/>
</dbReference>
<comment type="similarity">
    <text evidence="1 2">Belongs to the allantoicase family.</text>
</comment>
<dbReference type="RefSeq" id="WP_025411167.1">
    <property type="nucleotide sequence ID" value="NZ_CP007128.1"/>
</dbReference>
<dbReference type="InParanoid" id="W0RF17"/>
<dbReference type="GO" id="GO:0000256">
    <property type="term" value="P:allantoin catabolic process"/>
    <property type="evidence" value="ECO:0007669"/>
    <property type="project" value="UniProtKB-UniRule"/>
</dbReference>
<dbReference type="PANTHER" id="PTHR12045">
    <property type="entry name" value="ALLANTOICASE"/>
    <property type="match status" value="1"/>
</dbReference>
<keyword evidence="2" id="KW-0378">Hydrolase</keyword>
<evidence type="ECO:0000259" key="3">
    <source>
        <dbReference type="Pfam" id="PF03561"/>
    </source>
</evidence>
<dbReference type="HAMAP" id="MF_00813">
    <property type="entry name" value="Allantoicase"/>
    <property type="match status" value="1"/>
</dbReference>
<accession>W0RF17</accession>
<gene>
    <name evidence="2" type="primary">alc</name>
    <name evidence="4" type="ORF">J421_2142</name>
</gene>
<dbReference type="HOGENOM" id="CLU_038797_1_0_0"/>
<dbReference type="EMBL" id="CP007128">
    <property type="protein sequence ID" value="AHG89679.1"/>
    <property type="molecule type" value="Genomic_DNA"/>
</dbReference>
<dbReference type="STRING" id="861299.J421_2142"/>
<dbReference type="PATRIC" id="fig|861299.3.peg.2181"/>
<comment type="pathway">
    <text evidence="2">Nitrogen metabolism; (S)-allantoin degradation; (S)-ureidoglycolate from allantoate (aminidohydrolase route): step 1/1.</text>
</comment>
<dbReference type="OrthoDB" id="2078334at2"/>
<feature type="domain" description="Allantoicase" evidence="3">
    <location>
        <begin position="187"/>
        <end position="323"/>
    </location>
</feature>
<keyword evidence="2" id="KW-0659">Purine metabolism</keyword>
<dbReference type="SUPFAM" id="SSF49785">
    <property type="entry name" value="Galactose-binding domain-like"/>
    <property type="match status" value="2"/>
</dbReference>
<dbReference type="NCBIfam" id="TIGR02961">
    <property type="entry name" value="allantoicase"/>
    <property type="match status" value="1"/>
</dbReference>
<dbReference type="PANTHER" id="PTHR12045:SF3">
    <property type="entry name" value="INACTIVE ALLANTOICASE-RELATED"/>
    <property type="match status" value="1"/>
</dbReference>
<feature type="domain" description="Allantoicase" evidence="3">
    <location>
        <begin position="16"/>
        <end position="167"/>
    </location>
</feature>
<dbReference type="InterPro" id="IPR005164">
    <property type="entry name" value="Allantoicase"/>
</dbReference>
<reference evidence="4 5" key="1">
    <citation type="journal article" date="2014" name="Genome Announc.">
        <title>Genome Sequence and Methylome of Soil Bacterium Gemmatirosa kalamazoonensis KBS708T, a Member of the Rarely Cultivated Gemmatimonadetes Phylum.</title>
        <authorList>
            <person name="Debruyn J.M."/>
            <person name="Radosevich M."/>
            <person name="Wommack K.E."/>
            <person name="Polson S.W."/>
            <person name="Hauser L.J."/>
            <person name="Fawaz M.N."/>
            <person name="Korlach J."/>
            <person name="Tsai Y.C."/>
        </authorList>
    </citation>
    <scope>NUCLEOTIDE SEQUENCE [LARGE SCALE GENOMIC DNA]</scope>
    <source>
        <strain evidence="4 5">KBS708</strain>
    </source>
</reference>
<dbReference type="Proteomes" id="UP000019151">
    <property type="component" value="Chromosome"/>
</dbReference>